<evidence type="ECO:0000259" key="5">
    <source>
        <dbReference type="PROSITE" id="PS51677"/>
    </source>
</evidence>
<dbReference type="Gene3D" id="3.20.20.370">
    <property type="entry name" value="Glycoside hydrolase/deacetylase"/>
    <property type="match status" value="1"/>
</dbReference>
<dbReference type="GO" id="GO:0016810">
    <property type="term" value="F:hydrolase activity, acting on carbon-nitrogen (but not peptide) bonds"/>
    <property type="evidence" value="ECO:0007669"/>
    <property type="project" value="InterPro"/>
</dbReference>
<accession>A4U193</accession>
<feature type="domain" description="NodB homology" evidence="5">
    <location>
        <begin position="32"/>
        <end position="237"/>
    </location>
</feature>
<dbReference type="InterPro" id="IPR002509">
    <property type="entry name" value="NODB_dom"/>
</dbReference>
<evidence type="ECO:0000256" key="3">
    <source>
        <dbReference type="ARBA" id="ARBA00020071"/>
    </source>
</evidence>
<evidence type="ECO:0000256" key="1">
    <source>
        <dbReference type="ARBA" id="ARBA00003236"/>
    </source>
</evidence>
<gene>
    <name evidence="6" type="ORF">MGR_1180</name>
</gene>
<evidence type="ECO:0000256" key="2">
    <source>
        <dbReference type="ARBA" id="ARBA00010973"/>
    </source>
</evidence>
<comment type="similarity">
    <text evidence="2">Belongs to the polysaccharide deacetylase family.</text>
</comment>
<dbReference type="AlphaFoldDB" id="A4U193"/>
<dbReference type="InterPro" id="IPR050248">
    <property type="entry name" value="Polysacc_deacetylase_ArnD"/>
</dbReference>
<dbReference type="PROSITE" id="PS51677">
    <property type="entry name" value="NODB"/>
    <property type="match status" value="1"/>
</dbReference>
<dbReference type="GO" id="GO:0005975">
    <property type="term" value="P:carbohydrate metabolic process"/>
    <property type="evidence" value="ECO:0007669"/>
    <property type="project" value="InterPro"/>
</dbReference>
<dbReference type="SUPFAM" id="SSF88713">
    <property type="entry name" value="Glycoside hydrolase/deacetylase"/>
    <property type="match status" value="1"/>
</dbReference>
<dbReference type="EMBL" id="CU459003">
    <property type="protein sequence ID" value="CAM76650.1"/>
    <property type="molecule type" value="Genomic_DNA"/>
</dbReference>
<dbReference type="InterPro" id="IPR011330">
    <property type="entry name" value="Glyco_hydro/deAcase_b/a-brl"/>
</dbReference>
<sequence length="254" mass="28113">MRAGLLKRDLGLGVSWSLGNWLPVLRRVPGTDTVGLTVDDAPLPDTTPALLDLLDRHGAKVTFFLSGFRAEPHQDIVAAIVARGHGVYAHGWDHIRLDRAGPQRLVADMAACEALLARFRPTPFPYLVRLPQNGGYRNAVVHRALAGWMPGCQFAHWGTSTEDHLISTRCTRSEDVEGQCRREVERLMADPRLPGSILLMHDQPVNDRPGGAFKPAVTITLMAQILEALDRRRLRSIPLVAAASQSWWSRFALV</sequence>
<dbReference type="Pfam" id="PF01522">
    <property type="entry name" value="Polysacc_deac_1"/>
    <property type="match status" value="1"/>
</dbReference>
<organism evidence="6">
    <name type="scientific">Magnetospirillum gryphiswaldense</name>
    <dbReference type="NCBI Taxonomy" id="55518"/>
    <lineage>
        <taxon>Bacteria</taxon>
        <taxon>Pseudomonadati</taxon>
        <taxon>Pseudomonadota</taxon>
        <taxon>Alphaproteobacteria</taxon>
        <taxon>Rhodospirillales</taxon>
        <taxon>Rhodospirillaceae</taxon>
        <taxon>Magnetospirillum</taxon>
    </lineage>
</organism>
<proteinExistence type="inferred from homology"/>
<dbReference type="CDD" id="cd10917">
    <property type="entry name" value="CE4_NodB_like_6s_7s"/>
    <property type="match status" value="1"/>
</dbReference>
<dbReference type="PANTHER" id="PTHR10587">
    <property type="entry name" value="GLYCOSYL TRANSFERASE-RELATED"/>
    <property type="match status" value="1"/>
</dbReference>
<name>A4U193_9PROT</name>
<reference evidence="6" key="1">
    <citation type="journal article" date="2007" name="J. Bacteriol.">
        <title>Comparative genome analysis of four magnetotactic bacteria reveals a complex set of group-specific genes implicated in magnetosome biomineralization and function.</title>
        <authorList>
            <person name="Richter M."/>
            <person name="Kube M."/>
            <person name="Bazylinski D.A."/>
            <person name="Lombardot T."/>
            <person name="Gloeckner F.O."/>
            <person name="Reinhardt R."/>
            <person name="Schueler D."/>
        </authorList>
    </citation>
    <scope>NUCLEOTIDE SEQUENCE</scope>
    <source>
        <strain evidence="6">MSR-1</strain>
    </source>
</reference>
<evidence type="ECO:0000313" key="6">
    <source>
        <dbReference type="EMBL" id="CAM76650.1"/>
    </source>
</evidence>
<dbReference type="PANTHER" id="PTHR10587:SF137">
    <property type="entry name" value="4-DEOXY-4-FORMAMIDO-L-ARABINOSE-PHOSPHOUNDECAPRENOL DEFORMYLASE ARND-RELATED"/>
    <property type="match status" value="1"/>
</dbReference>
<protein>
    <recommendedName>
        <fullName evidence="3">Chitooligosaccharide deacetylase</fullName>
    </recommendedName>
    <alternativeName>
        <fullName evidence="4">Nodulation protein B</fullName>
    </alternativeName>
</protein>
<evidence type="ECO:0000256" key="4">
    <source>
        <dbReference type="ARBA" id="ARBA00032976"/>
    </source>
</evidence>
<comment type="function">
    <text evidence="1">Is involved in generating a small heat-stable compound (Nod), an acylated oligomer of N-acetylglucosamine, that stimulates mitosis in various plant protoplasts.</text>
</comment>